<dbReference type="PROSITE" id="PS50850">
    <property type="entry name" value="MFS"/>
    <property type="match status" value="1"/>
</dbReference>
<dbReference type="InterPro" id="IPR036259">
    <property type="entry name" value="MFS_trans_sf"/>
</dbReference>
<feature type="domain" description="Major facilitator superfamily (MFS) profile" evidence="8">
    <location>
        <begin position="20"/>
        <end position="428"/>
    </location>
</feature>
<keyword evidence="5 7" id="KW-1133">Transmembrane helix</keyword>
<feature type="transmembrane region" description="Helical" evidence="7">
    <location>
        <begin position="21"/>
        <end position="51"/>
    </location>
</feature>
<keyword evidence="2" id="KW-0813">Transport</keyword>
<keyword evidence="3" id="KW-1003">Cell membrane</keyword>
<evidence type="ECO:0000313" key="9">
    <source>
        <dbReference type="EMBL" id="MEB3371894.1"/>
    </source>
</evidence>
<dbReference type="Gene3D" id="1.20.1250.20">
    <property type="entry name" value="MFS general substrate transporter like domains"/>
    <property type="match status" value="2"/>
</dbReference>
<evidence type="ECO:0000256" key="4">
    <source>
        <dbReference type="ARBA" id="ARBA00022692"/>
    </source>
</evidence>
<dbReference type="PANTHER" id="PTHR43045">
    <property type="entry name" value="SHIKIMATE TRANSPORTER"/>
    <property type="match status" value="1"/>
</dbReference>
<dbReference type="RefSeq" id="WP_324269321.1">
    <property type="nucleotide sequence ID" value="NZ_JAWLNX010000034.1"/>
</dbReference>
<proteinExistence type="predicted"/>
<organism evidence="9 10">
    <name type="scientific">Saccharopolyspora mangrovi</name>
    <dbReference type="NCBI Taxonomy" id="3082379"/>
    <lineage>
        <taxon>Bacteria</taxon>
        <taxon>Bacillati</taxon>
        <taxon>Actinomycetota</taxon>
        <taxon>Actinomycetes</taxon>
        <taxon>Pseudonocardiales</taxon>
        <taxon>Pseudonocardiaceae</taxon>
        <taxon>Saccharopolyspora</taxon>
    </lineage>
</organism>
<sequence length="440" mass="47265">MSTIEIQGRIDDQAKQSRRAAAAAVFGSTLEFYEFNIYASASALVFGQVFFPDSTPVVGTLLSLATFGIAFAVRPLSAMVLGHFGERLGRKTMLMLTLGLMGGATFGIGCLPDYNTIGYWAPALLVFLRFVQGFSAAGEQPGAGVLALEHAPEGRRAFYTSWMPAGSQLGFGIATLVFLGVATLPDEDLFSWGWRVPFWASALIVIIAYVIRHRVQEPEVYAEKREKNEIPAYPIATLFRTHRAATARVIICALEAVIYSVYAAFALAFATSVGVPRTTMLLVAVVGCAVAVCMYPVWALLADRIGRKPVFIFGLLGSGASVLFYFWAISTATIPLIFIGAILLIGVFYSAVDGIFPSFFAEMFNTRVRFTGVVVGTQLGFTAAGFAPSIAWSLVGDDATHWLPVALMVVVVCLIAAAAAVTARETYRTPLDELGNPVGK</sequence>
<feature type="transmembrane region" description="Helical" evidence="7">
    <location>
        <begin position="401"/>
        <end position="421"/>
    </location>
</feature>
<keyword evidence="10" id="KW-1185">Reference proteome</keyword>
<dbReference type="EMBL" id="JAWLNX010000034">
    <property type="protein sequence ID" value="MEB3371894.1"/>
    <property type="molecule type" value="Genomic_DNA"/>
</dbReference>
<feature type="transmembrane region" description="Helical" evidence="7">
    <location>
        <begin position="279"/>
        <end position="298"/>
    </location>
</feature>
<evidence type="ECO:0000259" key="8">
    <source>
        <dbReference type="PROSITE" id="PS50850"/>
    </source>
</evidence>
<dbReference type="Pfam" id="PF07690">
    <property type="entry name" value="MFS_1"/>
    <property type="match status" value="1"/>
</dbReference>
<feature type="transmembrane region" description="Helical" evidence="7">
    <location>
        <begin position="368"/>
        <end position="395"/>
    </location>
</feature>
<comment type="caution">
    <text evidence="9">The sequence shown here is derived from an EMBL/GenBank/DDBJ whole genome shotgun (WGS) entry which is preliminary data.</text>
</comment>
<feature type="transmembrane region" description="Helical" evidence="7">
    <location>
        <begin position="57"/>
        <end position="81"/>
    </location>
</feature>
<keyword evidence="6 7" id="KW-0472">Membrane</keyword>
<protein>
    <submittedName>
        <fullName evidence="9">MFS transporter</fullName>
    </submittedName>
</protein>
<evidence type="ECO:0000256" key="2">
    <source>
        <dbReference type="ARBA" id="ARBA00022448"/>
    </source>
</evidence>
<keyword evidence="4 7" id="KW-0812">Transmembrane</keyword>
<dbReference type="SUPFAM" id="SSF103473">
    <property type="entry name" value="MFS general substrate transporter"/>
    <property type="match status" value="1"/>
</dbReference>
<accession>A0ABU6AKI6</accession>
<evidence type="ECO:0000256" key="1">
    <source>
        <dbReference type="ARBA" id="ARBA00004651"/>
    </source>
</evidence>
<dbReference type="CDD" id="cd17369">
    <property type="entry name" value="MFS_ShiA_like"/>
    <property type="match status" value="1"/>
</dbReference>
<feature type="transmembrane region" description="Helical" evidence="7">
    <location>
        <begin position="158"/>
        <end position="180"/>
    </location>
</feature>
<evidence type="ECO:0000256" key="7">
    <source>
        <dbReference type="SAM" id="Phobius"/>
    </source>
</evidence>
<feature type="transmembrane region" description="Helical" evidence="7">
    <location>
        <begin position="310"/>
        <end position="328"/>
    </location>
</feature>
<gene>
    <name evidence="9" type="ORF">R4I43_31295</name>
</gene>
<dbReference type="InterPro" id="IPR020846">
    <property type="entry name" value="MFS_dom"/>
</dbReference>
<evidence type="ECO:0000313" key="10">
    <source>
        <dbReference type="Proteomes" id="UP001327093"/>
    </source>
</evidence>
<evidence type="ECO:0000256" key="3">
    <source>
        <dbReference type="ARBA" id="ARBA00022475"/>
    </source>
</evidence>
<feature type="transmembrane region" description="Helical" evidence="7">
    <location>
        <begin position="249"/>
        <end position="273"/>
    </location>
</feature>
<evidence type="ECO:0000256" key="5">
    <source>
        <dbReference type="ARBA" id="ARBA00022989"/>
    </source>
</evidence>
<dbReference type="PANTHER" id="PTHR43045:SF1">
    <property type="entry name" value="SHIKIMATE TRANSPORTER"/>
    <property type="match status" value="1"/>
</dbReference>
<dbReference type="Proteomes" id="UP001327093">
    <property type="component" value="Unassembled WGS sequence"/>
</dbReference>
<comment type="subcellular location">
    <subcellularLocation>
        <location evidence="1">Cell membrane</location>
        <topology evidence="1">Multi-pass membrane protein</topology>
    </subcellularLocation>
</comment>
<dbReference type="InterPro" id="IPR011701">
    <property type="entry name" value="MFS"/>
</dbReference>
<name>A0ABU6AKI6_9PSEU</name>
<evidence type="ECO:0000256" key="6">
    <source>
        <dbReference type="ARBA" id="ARBA00023136"/>
    </source>
</evidence>
<feature type="transmembrane region" description="Helical" evidence="7">
    <location>
        <begin position="192"/>
        <end position="211"/>
    </location>
</feature>
<reference evidence="9 10" key="1">
    <citation type="submission" date="2023-10" db="EMBL/GenBank/DDBJ databases">
        <title>Saccharopolyspora sp. nov., isolated from mangrove soil.</title>
        <authorList>
            <person name="Lu Y."/>
            <person name="Liu W."/>
        </authorList>
    </citation>
    <scope>NUCLEOTIDE SEQUENCE [LARGE SCALE GENOMIC DNA]</scope>
    <source>
        <strain evidence="9 10">S2-29</strain>
    </source>
</reference>
<feature type="transmembrane region" description="Helical" evidence="7">
    <location>
        <begin position="334"/>
        <end position="356"/>
    </location>
</feature>